<dbReference type="InterPro" id="IPR014729">
    <property type="entry name" value="Rossmann-like_a/b/a_fold"/>
</dbReference>
<evidence type="ECO:0000259" key="2">
    <source>
        <dbReference type="Pfam" id="PF00582"/>
    </source>
</evidence>
<feature type="domain" description="UspA" evidence="2">
    <location>
        <begin position="152"/>
        <end position="269"/>
    </location>
</feature>
<comment type="similarity">
    <text evidence="1">Belongs to the universal stress protein A family.</text>
</comment>
<protein>
    <submittedName>
        <fullName evidence="3">Universal stress protein</fullName>
    </submittedName>
</protein>
<name>A0ABS5U111_9CELL</name>
<gene>
    <name evidence="3" type="ORF">KIN34_12470</name>
</gene>
<evidence type="ECO:0000313" key="3">
    <source>
        <dbReference type="EMBL" id="MBT0995095.1"/>
    </source>
</evidence>
<dbReference type="SUPFAM" id="SSF52402">
    <property type="entry name" value="Adenine nucleotide alpha hydrolases-like"/>
    <property type="match status" value="2"/>
</dbReference>
<proteinExistence type="inferred from homology"/>
<dbReference type="Pfam" id="PF00582">
    <property type="entry name" value="Usp"/>
    <property type="match status" value="2"/>
</dbReference>
<keyword evidence="4" id="KW-1185">Reference proteome</keyword>
<organism evidence="3 4">
    <name type="scientific">Cellulomonas fulva</name>
    <dbReference type="NCBI Taxonomy" id="2835530"/>
    <lineage>
        <taxon>Bacteria</taxon>
        <taxon>Bacillati</taxon>
        <taxon>Actinomycetota</taxon>
        <taxon>Actinomycetes</taxon>
        <taxon>Micrococcales</taxon>
        <taxon>Cellulomonadaceae</taxon>
        <taxon>Cellulomonas</taxon>
    </lineage>
</organism>
<evidence type="ECO:0000313" key="4">
    <source>
        <dbReference type="Proteomes" id="UP000722125"/>
    </source>
</evidence>
<dbReference type="PANTHER" id="PTHR46268:SF6">
    <property type="entry name" value="UNIVERSAL STRESS PROTEIN UP12"/>
    <property type="match status" value="1"/>
</dbReference>
<dbReference type="PANTHER" id="PTHR46268">
    <property type="entry name" value="STRESS RESPONSE PROTEIN NHAX"/>
    <property type="match status" value="1"/>
</dbReference>
<accession>A0ABS5U111</accession>
<dbReference type="EMBL" id="JAHBOH010000001">
    <property type="protein sequence ID" value="MBT0995095.1"/>
    <property type="molecule type" value="Genomic_DNA"/>
</dbReference>
<sequence length="273" mass="28168">MRIDGPVVVAVDGAPGSERTLRWGVAAALRRGARLVVAHVAVPPVAWSWGGAPAVPPDDEGVLAELRAVCGQIARAHPGLHVQGVLLHGPTVPALTSYAADAQLLVAGTRDGRRAGRGVGRALSWRARCPVALVRARAAGDDEPAADLRPGPVVVGVDGTAASWLAAGLAAREALRDGRALHVLHAWRPGSDDAARQAAAELASDLAVTYPALVVRALLVEADPVDALVEQSRTAGLVVVGARRWWVTRGGVVGRRVAHRAGCPVLVVRDGLG</sequence>
<evidence type="ECO:0000256" key="1">
    <source>
        <dbReference type="ARBA" id="ARBA00008791"/>
    </source>
</evidence>
<dbReference type="Gene3D" id="3.40.50.620">
    <property type="entry name" value="HUPs"/>
    <property type="match status" value="2"/>
</dbReference>
<dbReference type="RefSeq" id="WP_214351022.1">
    <property type="nucleotide sequence ID" value="NZ_JAHBOH010000001.1"/>
</dbReference>
<dbReference type="Proteomes" id="UP000722125">
    <property type="component" value="Unassembled WGS sequence"/>
</dbReference>
<reference evidence="3 4" key="1">
    <citation type="submission" date="2021-05" db="EMBL/GenBank/DDBJ databases">
        <title>Description of Cellulomonas sp. DKR-3 sp. nov.</title>
        <authorList>
            <person name="Dahal R.H."/>
            <person name="Chaudhary D.K."/>
        </authorList>
    </citation>
    <scope>NUCLEOTIDE SEQUENCE [LARGE SCALE GENOMIC DNA]</scope>
    <source>
        <strain evidence="3 4">DKR-3</strain>
    </source>
</reference>
<feature type="domain" description="UspA" evidence="2">
    <location>
        <begin position="6"/>
        <end position="135"/>
    </location>
</feature>
<dbReference type="InterPro" id="IPR006016">
    <property type="entry name" value="UspA"/>
</dbReference>
<comment type="caution">
    <text evidence="3">The sequence shown here is derived from an EMBL/GenBank/DDBJ whole genome shotgun (WGS) entry which is preliminary data.</text>
</comment>